<protein>
    <submittedName>
        <fullName evidence="1">Uncharacterized protein</fullName>
    </submittedName>
</protein>
<evidence type="ECO:0000313" key="2">
    <source>
        <dbReference type="Proteomes" id="UP000032266"/>
    </source>
</evidence>
<sequence>MNNRFEHIFNALLATRIITQKHHRIDVVGINLHQLQRL</sequence>
<proteinExistence type="predicted"/>
<dbReference type="HOGENOM" id="CLU_3328475_0_0_6"/>
<dbReference type="EMBL" id="CP007142">
    <property type="protein sequence ID" value="AJQ94726.1"/>
    <property type="molecule type" value="Genomic_DNA"/>
</dbReference>
<dbReference type="Proteomes" id="UP000032266">
    <property type="component" value="Chromosome"/>
</dbReference>
<organism evidence="1 2">
    <name type="scientific">Gynuella sunshinyii YC6258</name>
    <dbReference type="NCBI Taxonomy" id="1445510"/>
    <lineage>
        <taxon>Bacteria</taxon>
        <taxon>Pseudomonadati</taxon>
        <taxon>Pseudomonadota</taxon>
        <taxon>Gammaproteobacteria</taxon>
        <taxon>Oceanospirillales</taxon>
        <taxon>Saccharospirillaceae</taxon>
        <taxon>Gynuella</taxon>
    </lineage>
</organism>
<accession>A0A0C5VKD3</accession>
<keyword evidence="2" id="KW-1185">Reference proteome</keyword>
<name>A0A0C5VKD3_9GAMM</name>
<evidence type="ECO:0000313" key="1">
    <source>
        <dbReference type="EMBL" id="AJQ94726.1"/>
    </source>
</evidence>
<reference evidence="1 2" key="1">
    <citation type="submission" date="2014-01" db="EMBL/GenBank/DDBJ databases">
        <title>Full genme sequencing of cellulolytic bacterium Gynuella sunshinyii YC6258T gen. nov., sp. nov.</title>
        <authorList>
            <person name="Khan H."/>
            <person name="Chung E.J."/>
            <person name="Chung Y.R."/>
        </authorList>
    </citation>
    <scope>NUCLEOTIDE SEQUENCE [LARGE SCALE GENOMIC DNA]</scope>
    <source>
        <strain evidence="1 2">YC6258</strain>
    </source>
</reference>
<dbReference type="KEGG" id="gsn:YC6258_02688"/>
<gene>
    <name evidence="1" type="ORF">YC6258_02688</name>
</gene>
<dbReference type="AlphaFoldDB" id="A0A0C5VKD3"/>